<dbReference type="EMBL" id="OOIN01000007">
    <property type="protein sequence ID" value="SPO24119.1"/>
    <property type="molecule type" value="Genomic_DNA"/>
</dbReference>
<protein>
    <submittedName>
        <fullName evidence="1">Uncharacterized protein</fullName>
    </submittedName>
</protein>
<gene>
    <name evidence="1" type="ORF">UTRI_03387</name>
</gene>
<organism evidence="1 2">
    <name type="scientific">Ustilago trichophora</name>
    <dbReference type="NCBI Taxonomy" id="86804"/>
    <lineage>
        <taxon>Eukaryota</taxon>
        <taxon>Fungi</taxon>
        <taxon>Dikarya</taxon>
        <taxon>Basidiomycota</taxon>
        <taxon>Ustilaginomycotina</taxon>
        <taxon>Ustilaginomycetes</taxon>
        <taxon>Ustilaginales</taxon>
        <taxon>Ustilaginaceae</taxon>
        <taxon>Ustilago</taxon>
    </lineage>
</organism>
<keyword evidence="2" id="KW-1185">Reference proteome</keyword>
<evidence type="ECO:0000313" key="2">
    <source>
        <dbReference type="Proteomes" id="UP000324022"/>
    </source>
</evidence>
<dbReference type="Proteomes" id="UP000324022">
    <property type="component" value="Unassembled WGS sequence"/>
</dbReference>
<accession>A0A5C3E3W2</accession>
<dbReference type="AlphaFoldDB" id="A0A5C3E3W2"/>
<sequence>MSSHLLLRDRRHQHSALDTIDVAQEFEQRRQKKEKRKRCRNAKVRIRELAVVSFSWDFPNLAAAENFHGEAPLLVGPHSCVPEFHRCLVRSRLESWHSFAICRFEGLTPVSPNFGTPETATQPWQQ</sequence>
<reference evidence="1 2" key="1">
    <citation type="submission" date="2018-03" db="EMBL/GenBank/DDBJ databases">
        <authorList>
            <person name="Guldener U."/>
        </authorList>
    </citation>
    <scope>NUCLEOTIDE SEQUENCE [LARGE SCALE GENOMIC DNA]</scope>
    <source>
        <strain evidence="1 2">NBRC100155</strain>
    </source>
</reference>
<evidence type="ECO:0000313" key="1">
    <source>
        <dbReference type="EMBL" id="SPO24119.1"/>
    </source>
</evidence>
<name>A0A5C3E3W2_9BASI</name>
<proteinExistence type="predicted"/>